<dbReference type="CDD" id="cd00609">
    <property type="entry name" value="AAT_like"/>
    <property type="match status" value="1"/>
</dbReference>
<dbReference type="RefSeq" id="WP_152759808.1">
    <property type="nucleotide sequence ID" value="NZ_WHLY01000002.1"/>
</dbReference>
<name>A0A7C9F8W9_9BACT</name>
<sequence length="404" mass="44375">MKNFSANRRDALKKGLLTLGSLAALPQLSEAASRRINDGAFADAPLSLDPELRIFRSPMVREHYLDAAAPRPKITTKLSSNENPYGPPMSAQEAIAESAKRGNRYAWQEMADLIDKIAKKEGVTPEHIMMGPGSSDLLEKTALVLFMDGGNIVSADPCYMSLINVAKSVGATWKAVPCKDDWSHDLKAMEAAIDKDTKLVYICNPNNPTGSLTSGKELLDFCSRVSEKVPIFVDEAYIELAVGGDTQSMNTLLAQNKNVIIARTFSKIMGMAGIRVGYMAAQPEFLKKIQKITRGGMGVSYTSIFAANASMDDLAFQDNTRKLNHEAKQYLYANLDRMGYKYIPSYTNFVIFPINMPGKDLLAKMTAKGIAVKAYDIQDKPWCRVSLGTLDEMKVFVGALQEVS</sequence>
<dbReference type="GO" id="GO:0030170">
    <property type="term" value="F:pyridoxal phosphate binding"/>
    <property type="evidence" value="ECO:0007669"/>
    <property type="project" value="InterPro"/>
</dbReference>
<dbReference type="EMBL" id="WHLY01000002">
    <property type="protein sequence ID" value="MPR33984.1"/>
    <property type="molecule type" value="Genomic_DNA"/>
</dbReference>
<dbReference type="GO" id="GO:0008483">
    <property type="term" value="F:transaminase activity"/>
    <property type="evidence" value="ECO:0007669"/>
    <property type="project" value="UniProtKB-KW"/>
</dbReference>
<accession>A0A7C9F8W9</accession>
<dbReference type="PROSITE" id="PS51318">
    <property type="entry name" value="TAT"/>
    <property type="match status" value="1"/>
</dbReference>
<organism evidence="6 7">
    <name type="scientific">Salmonirosea aquatica</name>
    <dbReference type="NCBI Taxonomy" id="2654236"/>
    <lineage>
        <taxon>Bacteria</taxon>
        <taxon>Pseudomonadati</taxon>
        <taxon>Bacteroidota</taxon>
        <taxon>Cytophagia</taxon>
        <taxon>Cytophagales</taxon>
        <taxon>Spirosomataceae</taxon>
        <taxon>Salmonirosea</taxon>
    </lineage>
</organism>
<dbReference type="AlphaFoldDB" id="A0A7C9F8W9"/>
<dbReference type="InterPro" id="IPR015422">
    <property type="entry name" value="PyrdxlP-dep_Trfase_small"/>
</dbReference>
<dbReference type="InterPro" id="IPR050106">
    <property type="entry name" value="HistidinolP_aminotransfase"/>
</dbReference>
<keyword evidence="4" id="KW-0663">Pyridoxal phosphate</keyword>
<evidence type="ECO:0000313" key="7">
    <source>
        <dbReference type="Proteomes" id="UP000479293"/>
    </source>
</evidence>
<dbReference type="Gene3D" id="3.40.640.10">
    <property type="entry name" value="Type I PLP-dependent aspartate aminotransferase-like (Major domain)"/>
    <property type="match status" value="1"/>
</dbReference>
<gene>
    <name evidence="6" type="ORF">GBK04_11535</name>
</gene>
<dbReference type="PANTHER" id="PTHR43643">
    <property type="entry name" value="HISTIDINOL-PHOSPHATE AMINOTRANSFERASE 2"/>
    <property type="match status" value="1"/>
</dbReference>
<dbReference type="InterPro" id="IPR006311">
    <property type="entry name" value="TAT_signal"/>
</dbReference>
<keyword evidence="7" id="KW-1185">Reference proteome</keyword>
<reference evidence="6 7" key="1">
    <citation type="submission" date="2019-10" db="EMBL/GenBank/DDBJ databases">
        <title>Draft Genome Sequence of Cytophagaceae sp. SJW1-29.</title>
        <authorList>
            <person name="Choi A."/>
        </authorList>
    </citation>
    <scope>NUCLEOTIDE SEQUENCE [LARGE SCALE GENOMIC DNA]</scope>
    <source>
        <strain evidence="6 7">SJW1-29</strain>
    </source>
</reference>
<evidence type="ECO:0000313" key="6">
    <source>
        <dbReference type="EMBL" id="MPR33984.1"/>
    </source>
</evidence>
<dbReference type="InterPro" id="IPR015421">
    <property type="entry name" value="PyrdxlP-dep_Trfase_major"/>
</dbReference>
<evidence type="ECO:0000256" key="3">
    <source>
        <dbReference type="ARBA" id="ARBA00022679"/>
    </source>
</evidence>
<evidence type="ECO:0000259" key="5">
    <source>
        <dbReference type="Pfam" id="PF00155"/>
    </source>
</evidence>
<dbReference type="Gene3D" id="3.90.1150.10">
    <property type="entry name" value="Aspartate Aminotransferase, domain 1"/>
    <property type="match status" value="1"/>
</dbReference>
<feature type="domain" description="Aminotransferase class I/classII large" evidence="5">
    <location>
        <begin position="75"/>
        <end position="400"/>
    </location>
</feature>
<dbReference type="PANTHER" id="PTHR43643:SF3">
    <property type="entry name" value="HISTIDINOL-PHOSPHATE AMINOTRANSFERASE"/>
    <property type="match status" value="1"/>
</dbReference>
<proteinExistence type="inferred from homology"/>
<keyword evidence="2 6" id="KW-0032">Aminotransferase</keyword>
<evidence type="ECO:0000256" key="2">
    <source>
        <dbReference type="ARBA" id="ARBA00022576"/>
    </source>
</evidence>
<comment type="caution">
    <text evidence="6">The sequence shown here is derived from an EMBL/GenBank/DDBJ whole genome shotgun (WGS) entry which is preliminary data.</text>
</comment>
<keyword evidence="3 6" id="KW-0808">Transferase</keyword>
<dbReference type="SUPFAM" id="SSF53383">
    <property type="entry name" value="PLP-dependent transferases"/>
    <property type="match status" value="1"/>
</dbReference>
<evidence type="ECO:0000256" key="1">
    <source>
        <dbReference type="ARBA" id="ARBA00007970"/>
    </source>
</evidence>
<dbReference type="Proteomes" id="UP000479293">
    <property type="component" value="Unassembled WGS sequence"/>
</dbReference>
<dbReference type="Pfam" id="PF00155">
    <property type="entry name" value="Aminotran_1_2"/>
    <property type="match status" value="1"/>
</dbReference>
<protein>
    <submittedName>
        <fullName evidence="6">Aminotransferase class I/II-fold pyridoxal phosphate-dependent enzyme</fullName>
    </submittedName>
</protein>
<dbReference type="InterPro" id="IPR015424">
    <property type="entry name" value="PyrdxlP-dep_Trfase"/>
</dbReference>
<comment type="similarity">
    <text evidence="1">Belongs to the class-II pyridoxal-phosphate-dependent aminotransferase family. Histidinol-phosphate aminotransferase subfamily.</text>
</comment>
<dbReference type="InterPro" id="IPR004839">
    <property type="entry name" value="Aminotransferase_I/II_large"/>
</dbReference>
<evidence type="ECO:0000256" key="4">
    <source>
        <dbReference type="ARBA" id="ARBA00022898"/>
    </source>
</evidence>